<evidence type="ECO:0000313" key="3">
    <source>
        <dbReference type="EMBL" id="OYD57753.1"/>
    </source>
</evidence>
<evidence type="ECO:0000256" key="1">
    <source>
        <dbReference type="SAM" id="SignalP"/>
    </source>
</evidence>
<dbReference type="OrthoDB" id="2690990at2"/>
<dbReference type="AlphaFoldDB" id="A0A235F9Q4"/>
<keyword evidence="1" id="KW-0732">Signal</keyword>
<dbReference type="InterPro" id="IPR003646">
    <property type="entry name" value="SH3-like_bac-type"/>
</dbReference>
<dbReference type="Pfam" id="PF01464">
    <property type="entry name" value="SLT"/>
    <property type="match status" value="1"/>
</dbReference>
<dbReference type="Pfam" id="PF08239">
    <property type="entry name" value="SH3_3"/>
    <property type="match status" value="1"/>
</dbReference>
<dbReference type="InterPro" id="IPR001119">
    <property type="entry name" value="SLH_dom"/>
</dbReference>
<dbReference type="RefSeq" id="WP_094253104.1">
    <property type="nucleotide sequence ID" value="NZ_JBHLXL010000001.1"/>
</dbReference>
<dbReference type="EMBL" id="NOII01000003">
    <property type="protein sequence ID" value="OYD57753.1"/>
    <property type="molecule type" value="Genomic_DNA"/>
</dbReference>
<dbReference type="SUPFAM" id="SSF53955">
    <property type="entry name" value="Lysozyme-like"/>
    <property type="match status" value="1"/>
</dbReference>
<comment type="caution">
    <text evidence="3">The sequence shown here is derived from an EMBL/GenBank/DDBJ whole genome shotgun (WGS) entry which is preliminary data.</text>
</comment>
<dbReference type="PANTHER" id="PTHR43308:SF5">
    <property type="entry name" value="S-LAYER PROTEIN _ PEPTIDOGLYCAN ENDO-BETA-N-ACETYLGLUCOSAMINIDASE"/>
    <property type="match status" value="1"/>
</dbReference>
<dbReference type="InterPro" id="IPR051465">
    <property type="entry name" value="Cell_Envelope_Struct_Comp"/>
</dbReference>
<dbReference type="InterPro" id="IPR023346">
    <property type="entry name" value="Lysozyme-like_dom_sf"/>
</dbReference>
<feature type="domain" description="SLH" evidence="2">
    <location>
        <begin position="549"/>
        <end position="608"/>
    </location>
</feature>
<evidence type="ECO:0000313" key="4">
    <source>
        <dbReference type="Proteomes" id="UP000215059"/>
    </source>
</evidence>
<feature type="chain" id="PRO_5012805340" description="SLH domain-containing protein" evidence="1">
    <location>
        <begin position="31"/>
        <end position="661"/>
    </location>
</feature>
<feature type="signal peptide" evidence="1">
    <location>
        <begin position="1"/>
        <end position="30"/>
    </location>
</feature>
<accession>A0A235F9Q4</accession>
<name>A0A235F9Q4_9BACL</name>
<dbReference type="Gene3D" id="1.10.530.10">
    <property type="match status" value="1"/>
</dbReference>
<gene>
    <name evidence="3" type="ORF">CGZ90_13925</name>
</gene>
<dbReference type="InterPro" id="IPR008258">
    <property type="entry name" value="Transglycosylase_SLT_dom_1"/>
</dbReference>
<evidence type="ECO:0000259" key="2">
    <source>
        <dbReference type="PROSITE" id="PS51272"/>
    </source>
</evidence>
<dbReference type="Proteomes" id="UP000215059">
    <property type="component" value="Unassembled WGS sequence"/>
</dbReference>
<feature type="domain" description="SLH" evidence="2">
    <location>
        <begin position="484"/>
        <end position="547"/>
    </location>
</feature>
<proteinExistence type="predicted"/>
<protein>
    <recommendedName>
        <fullName evidence="2">SLH domain-containing protein</fullName>
    </recommendedName>
</protein>
<dbReference type="Gene3D" id="2.30.30.40">
    <property type="entry name" value="SH3 Domains"/>
    <property type="match status" value="1"/>
</dbReference>
<organism evidence="3 4">
    <name type="scientific">Fictibacillus aquaticus</name>
    <dbReference type="NCBI Taxonomy" id="2021314"/>
    <lineage>
        <taxon>Bacteria</taxon>
        <taxon>Bacillati</taxon>
        <taxon>Bacillota</taxon>
        <taxon>Bacilli</taxon>
        <taxon>Bacillales</taxon>
        <taxon>Fictibacillaceae</taxon>
        <taxon>Fictibacillus</taxon>
    </lineage>
</organism>
<dbReference type="PROSITE" id="PS51272">
    <property type="entry name" value="SLH"/>
    <property type="match status" value="2"/>
</dbReference>
<sequence>MYGRLAVRFTWAFMFALLFVGVTSGSNAHAVENTAVQTINFDSIGSRVIELQGGAQLSVQNGEPESEIAILRKDLRVYENNIPLGYAEKVHIWNAVGNQYAAIEYRLSGTGSVLLFDLFVINDEEVKQIFASHEYTHGKLTMLGADSLKVTFPTYEKGDVNVDPSNLASESYLINTDNTVSLKSETENDYNPLTAKAAGPYSNPAPEVINKMLTKAAIDNNIPPEVFKAIVWQESRWRQFTSDGYPLIGYDGRGLGITQVTYSQSHLDKNPGLEERLKTDIEFNINEGIKILKEKWNSTYVPWINDHSPEEIDHWYFAILAYNGYSKKNDPRLTAEQRTLLKYPKEAYQDTIYYHMTYDEGPGQLYVKPFPVSELVINYASSTATLMDFSAKKQYTIPGPFTTSKHFFVPGNTVATTAEVSLRSSATKDSTRKRFMLRGESVQITGGIRYAADNTQHFGWYPVKTMDGSVGYIASSYLTERASILSVFPDLIMSVRGYPEVATLVENKVISGYPDGTFRPDVPLNRLQAAIMFANELELDLTNVTDPGFNDVDPAYRFYPQIAAVQNAGIFLGDGQGNFNGTQELTRGQMAAALVRAYKLTERTETPFTDVAGVFKSSIETIYSYNITSGVSDTLYGTNDKLSRRDFSIFLYRTIVKAPQN</sequence>
<keyword evidence="4" id="KW-1185">Reference proteome</keyword>
<dbReference type="PANTHER" id="PTHR43308">
    <property type="entry name" value="OUTER MEMBRANE PROTEIN ALPHA-RELATED"/>
    <property type="match status" value="1"/>
</dbReference>
<dbReference type="Pfam" id="PF00395">
    <property type="entry name" value="SLH"/>
    <property type="match status" value="3"/>
</dbReference>
<reference evidence="3 4" key="1">
    <citation type="submission" date="2017-07" db="EMBL/GenBank/DDBJ databases">
        <title>Fictibacillus sp. nov. GDSW-R2A3 Genome sequencing and assembly.</title>
        <authorList>
            <person name="Mayilraj S."/>
        </authorList>
    </citation>
    <scope>NUCLEOTIDE SEQUENCE [LARGE SCALE GENOMIC DNA]</scope>
    <source>
        <strain evidence="3 4">GDSW-R2A3</strain>
    </source>
</reference>